<sequence>MSDSKDTSNKEAELAAAEVAAILAAAPTTGSSSSAETASIPASTAVNPPLISREGSSSNSSLSSMQNESDQNQAISALTALGDLANSTLRAQTAAAADRDDEDDEEEEGAINEDSDEEEDEDEDAQGDDDEDEDEDEEMADAVELSVPGGTALAPTNSGMGSSTTSLSDDDSLSVLSSPSSEAGSLPDEDGPQPGPSGASSERQQRDQEGTNVGTQDAGQQPSYDDDEQEEEGEVPDDGQDTPRARSTDATKSGDNGDEKGSDNGDYGDTDSSLSYVSDVSSDGGRDDTGYGGIYNRTSARGAVGSAAMMTESPGGTPQLDEDDEGGAEDSPAVRGDLSGSEMGDDEEDEEDREEEEEEGAIGSPASNAETEPLPFDDAQQPAQGAGEGEDEAEEGGQQEEPTPTTGVLAGTAKDDRDEVASATPQEAMEALTRIEIQFALLRDRRYVERMEEICRESEMVLEGTHPELIRFTKAIDQLKERKLRLLDMELQKQVAHYEQAGEGEEQVIWNSYRYQAADLRQNMMDDTARKRRRLEREKRLIDAPRPARRHQTFETELVPNPDRQYAAALRARKRELAIADATAAATSLSQSNPEAAHKAAALVQRLQENAVEEDANDYVAYPEVKGLDETELWTDLDRMGILGYGGPGGPLQHYYAAEELQAAGLDDRAGPSAEVAGGGPESGYPYAPTEASLHGYPVPDHDSVGGGAGPSYSHHGRGDRQMADEYGPRGGGPPGGEIWPGHFAGHSGGPGPGSMEAWQAQQQQLQHHQLSPPPQQQPQQPPPQSSRQHPKARMGPPPQQMQYRSHVPPTTADGGMEDDRMRGGNWGWE</sequence>
<feature type="compositionally biased region" description="Low complexity" evidence="6">
    <location>
        <begin position="26"/>
        <end position="45"/>
    </location>
</feature>
<evidence type="ECO:0000256" key="5">
    <source>
        <dbReference type="ARBA" id="ARBA00023242"/>
    </source>
</evidence>
<feature type="compositionally biased region" description="Low complexity" evidence="6">
    <location>
        <begin position="155"/>
        <end position="186"/>
    </location>
</feature>
<accession>A0AAN6JX97</accession>
<keyword evidence="8" id="KW-1185">Reference proteome</keyword>
<evidence type="ECO:0000256" key="6">
    <source>
        <dbReference type="SAM" id="MobiDB-lite"/>
    </source>
</evidence>
<name>A0AAN6JX97_9BASI</name>
<feature type="compositionally biased region" description="Acidic residues" evidence="6">
    <location>
        <begin position="343"/>
        <end position="360"/>
    </location>
</feature>
<evidence type="ECO:0000256" key="2">
    <source>
        <dbReference type="ARBA" id="ARBA00022491"/>
    </source>
</evidence>
<evidence type="ECO:0000256" key="1">
    <source>
        <dbReference type="ARBA" id="ARBA00004123"/>
    </source>
</evidence>
<dbReference type="GO" id="GO:0005654">
    <property type="term" value="C:nucleoplasm"/>
    <property type="evidence" value="ECO:0007669"/>
    <property type="project" value="UniProtKB-ARBA"/>
</dbReference>
<dbReference type="Pfam" id="PF08598">
    <property type="entry name" value="Sds3"/>
    <property type="match status" value="1"/>
</dbReference>
<feature type="region of interest" description="Disordered" evidence="6">
    <location>
        <begin position="668"/>
        <end position="830"/>
    </location>
</feature>
<feature type="region of interest" description="Disordered" evidence="6">
    <location>
        <begin position="89"/>
        <end position="425"/>
    </location>
</feature>
<feature type="compositionally biased region" description="Basic and acidic residues" evidence="6">
    <location>
        <begin position="717"/>
        <end position="728"/>
    </location>
</feature>
<proteinExistence type="predicted"/>
<feature type="compositionally biased region" description="Pro residues" evidence="6">
    <location>
        <begin position="772"/>
        <end position="785"/>
    </location>
</feature>
<feature type="compositionally biased region" description="Acidic residues" evidence="6">
    <location>
        <begin position="388"/>
        <end position="398"/>
    </location>
</feature>
<evidence type="ECO:0000256" key="4">
    <source>
        <dbReference type="ARBA" id="ARBA00023163"/>
    </source>
</evidence>
<keyword evidence="3" id="KW-0805">Transcription regulation</keyword>
<evidence type="ECO:0000313" key="8">
    <source>
        <dbReference type="Proteomes" id="UP001176517"/>
    </source>
</evidence>
<evidence type="ECO:0000313" key="7">
    <source>
        <dbReference type="EMBL" id="KAK0557902.1"/>
    </source>
</evidence>
<feature type="region of interest" description="Disordered" evidence="6">
    <location>
        <begin position="26"/>
        <end position="76"/>
    </location>
</feature>
<comment type="subcellular location">
    <subcellularLocation>
        <location evidence="1">Nucleus</location>
    </subcellularLocation>
</comment>
<dbReference type="InterPro" id="IPR013907">
    <property type="entry name" value="Sds3"/>
</dbReference>
<gene>
    <name evidence="7" type="primary">TAH18_1</name>
    <name evidence="7" type="ORF">OC846_000197</name>
</gene>
<dbReference type="AlphaFoldDB" id="A0AAN6JX97"/>
<feature type="compositionally biased region" description="Acidic residues" evidence="6">
    <location>
        <begin position="99"/>
        <end position="141"/>
    </location>
</feature>
<dbReference type="GO" id="GO:0010468">
    <property type="term" value="P:regulation of gene expression"/>
    <property type="evidence" value="ECO:0007669"/>
    <property type="project" value="UniProtKB-ARBA"/>
</dbReference>
<dbReference type="Proteomes" id="UP001176517">
    <property type="component" value="Unassembled WGS sequence"/>
</dbReference>
<feature type="compositionally biased region" description="Low complexity" evidence="6">
    <location>
        <begin position="762"/>
        <end position="771"/>
    </location>
</feature>
<comment type="caution">
    <text evidence="7">The sequence shown here is derived from an EMBL/GenBank/DDBJ whole genome shotgun (WGS) entry which is preliminary data.</text>
</comment>
<feature type="compositionally biased region" description="Low complexity" evidence="6">
    <location>
        <begin position="52"/>
        <end position="69"/>
    </location>
</feature>
<dbReference type="PANTHER" id="PTHR21964">
    <property type="entry name" value="BREAST CANCER METASTASIS-SUPPRESSOR 1"/>
    <property type="match status" value="1"/>
</dbReference>
<evidence type="ECO:0000256" key="3">
    <source>
        <dbReference type="ARBA" id="ARBA00023015"/>
    </source>
</evidence>
<organism evidence="7 8">
    <name type="scientific">Tilletia horrida</name>
    <dbReference type="NCBI Taxonomy" id="155126"/>
    <lineage>
        <taxon>Eukaryota</taxon>
        <taxon>Fungi</taxon>
        <taxon>Dikarya</taxon>
        <taxon>Basidiomycota</taxon>
        <taxon>Ustilaginomycotina</taxon>
        <taxon>Exobasidiomycetes</taxon>
        <taxon>Tilletiales</taxon>
        <taxon>Tilletiaceae</taxon>
        <taxon>Tilletia</taxon>
    </lineage>
</organism>
<feature type="compositionally biased region" description="Polar residues" evidence="6">
    <location>
        <begin position="210"/>
        <end position="223"/>
    </location>
</feature>
<protein>
    <submittedName>
        <fullName evidence="7">NAPDH-dependent diflavin reductase</fullName>
    </submittedName>
</protein>
<dbReference type="EMBL" id="JAPDMZ010000002">
    <property type="protein sequence ID" value="KAK0557902.1"/>
    <property type="molecule type" value="Genomic_DNA"/>
</dbReference>
<keyword evidence="5" id="KW-0539">Nucleus</keyword>
<keyword evidence="4" id="KW-0804">Transcription</keyword>
<reference evidence="7" key="1">
    <citation type="journal article" date="2023" name="PhytoFront">
        <title>Draft Genome Resources of Seven Strains of Tilletia horrida, Causal Agent of Kernel Smut of Rice.</title>
        <authorList>
            <person name="Khanal S."/>
            <person name="Antony Babu S."/>
            <person name="Zhou X.G."/>
        </authorList>
    </citation>
    <scope>NUCLEOTIDE SEQUENCE</scope>
    <source>
        <strain evidence="7">TX6</strain>
    </source>
</reference>
<dbReference type="SMART" id="SM01401">
    <property type="entry name" value="Sds3"/>
    <property type="match status" value="1"/>
</dbReference>
<feature type="compositionally biased region" description="Low complexity" evidence="6">
    <location>
        <begin position="270"/>
        <end position="283"/>
    </location>
</feature>
<keyword evidence="2" id="KW-0678">Repressor</keyword>
<feature type="compositionally biased region" description="Acidic residues" evidence="6">
    <location>
        <begin position="224"/>
        <end position="240"/>
    </location>
</feature>